<evidence type="ECO:0000259" key="1">
    <source>
        <dbReference type="Pfam" id="PF05699"/>
    </source>
</evidence>
<dbReference type="OMA" id="IRKDRIC"/>
<dbReference type="Ensembl" id="ENSSFAT00005017366.1">
    <property type="protein sequence ID" value="ENSSFAP00005016711.1"/>
    <property type="gene ID" value="ENSSFAG00005008853.1"/>
</dbReference>
<dbReference type="Pfam" id="PF05699">
    <property type="entry name" value="Dimer_Tnp_hAT"/>
    <property type="match status" value="1"/>
</dbReference>
<evidence type="ECO:0000313" key="2">
    <source>
        <dbReference type="Ensembl" id="ENSSFAP00005016711.1"/>
    </source>
</evidence>
<reference evidence="2" key="1">
    <citation type="submission" date="2019-06" db="EMBL/GenBank/DDBJ databases">
        <authorList>
            <consortium name="Wellcome Sanger Institute Data Sharing"/>
        </authorList>
    </citation>
    <scope>NUCLEOTIDE SEQUENCE [LARGE SCALE GENOMIC DNA]</scope>
</reference>
<dbReference type="PANTHER" id="PTHR45913:SF5">
    <property type="entry name" value="GENERAL TRANSCRIPTION FACTOR II-I REPEAT DOMAIN-CONTAINING PROTEIN 2A-LIKE PROTEIN"/>
    <property type="match status" value="1"/>
</dbReference>
<dbReference type="GO" id="GO:0046983">
    <property type="term" value="F:protein dimerization activity"/>
    <property type="evidence" value="ECO:0007669"/>
    <property type="project" value="InterPro"/>
</dbReference>
<feature type="domain" description="HAT C-terminal dimerisation" evidence="1">
    <location>
        <begin position="566"/>
        <end position="635"/>
    </location>
</feature>
<dbReference type="InterPro" id="IPR012337">
    <property type="entry name" value="RNaseH-like_sf"/>
</dbReference>
<reference evidence="2" key="3">
    <citation type="submission" date="2025-09" db="UniProtKB">
        <authorList>
            <consortium name="Ensembl"/>
        </authorList>
    </citation>
    <scope>IDENTIFICATION</scope>
</reference>
<name>A0A672GCZ8_SALFA</name>
<keyword evidence="3" id="KW-1185">Reference proteome</keyword>
<accession>A0A672GCZ8</accession>
<protein>
    <recommendedName>
        <fullName evidence="1">HAT C-terminal dimerisation domain-containing protein</fullName>
    </recommendedName>
</protein>
<reference evidence="2" key="2">
    <citation type="submission" date="2025-08" db="UniProtKB">
        <authorList>
            <consortium name="Ensembl"/>
        </authorList>
    </citation>
    <scope>IDENTIFICATION</scope>
</reference>
<sequence length="659" mass="75113">MLNTYSRWRYAPELLVATPIIPKKKKVIVRECELAAQQLMMATKKRKVDDENRVFNPAWEMEFAFVEIHGKPTCLICQKTIAVPKRANLQRHHEQLHPDFKDAYPPDSGLRRNKLQTLRGGFQAQQSMFRSVVKSSDNITEASFKIAWNIAKAKKPAAEGEFLKNTFVDCAESLFSDFKNKDDIIRQISKLQLSDSTVTRRVEVISDDLFTQLVKDIESAEYFSLALDESTDRADTAQLIVWVRFLKGDKFAEEMLALLPLTGQTRGEDIHSALMTFFHGPEININLKKLVSVTTDGAPSMVGKEKGLIALLRNDSQMPNFFSYHCILHQEQLCSKLRGGELKVTMDSVTRTVNFILAHALKHRQFRSLVEEFQSAYTDLAMHAEVRWLSRGKVLDRFMELLPAVRIFLEEKGRHDLLAALEDDSFIHNVAFLTDITRHLNSLNVKLQGKQKILPIMMNDVAVFESKLSLFEHQIEAGNFTHFPVLSQMSQPGSFSPTPFCAYLTELKREFSSRFTDIKSLKPVLAFTENPFACDVQETSAVVTPEPFGVERAVFEEQLVELQHNNILKQRHKEESINTFWISYVPKNTYPALIQCAQKILTCFGSTYVCESAFSVMGIIKSKQRSCLTDRHLADCLRAATTEQQPDLKTLVKRISEST</sequence>
<dbReference type="AlphaFoldDB" id="A0A672GCZ8"/>
<dbReference type="SUPFAM" id="SSF53098">
    <property type="entry name" value="Ribonuclease H-like"/>
    <property type="match status" value="1"/>
</dbReference>
<proteinExistence type="predicted"/>
<evidence type="ECO:0000313" key="3">
    <source>
        <dbReference type="Proteomes" id="UP000472267"/>
    </source>
</evidence>
<dbReference type="PANTHER" id="PTHR45913">
    <property type="entry name" value="EPM2A-INTERACTING PROTEIN 1"/>
    <property type="match status" value="1"/>
</dbReference>
<dbReference type="Proteomes" id="UP000472267">
    <property type="component" value="Chromosome 23"/>
</dbReference>
<dbReference type="InParanoid" id="A0A672GCZ8"/>
<organism evidence="2 3">
    <name type="scientific">Salarias fasciatus</name>
    <name type="common">Jewelled blenny</name>
    <name type="synonym">Blennius fasciatus</name>
    <dbReference type="NCBI Taxonomy" id="181472"/>
    <lineage>
        <taxon>Eukaryota</taxon>
        <taxon>Metazoa</taxon>
        <taxon>Chordata</taxon>
        <taxon>Craniata</taxon>
        <taxon>Vertebrata</taxon>
        <taxon>Euteleostomi</taxon>
        <taxon>Actinopterygii</taxon>
        <taxon>Neopterygii</taxon>
        <taxon>Teleostei</taxon>
        <taxon>Neoteleostei</taxon>
        <taxon>Acanthomorphata</taxon>
        <taxon>Ovalentaria</taxon>
        <taxon>Blenniimorphae</taxon>
        <taxon>Blenniiformes</taxon>
        <taxon>Blennioidei</taxon>
        <taxon>Blenniidae</taxon>
        <taxon>Salariinae</taxon>
        <taxon>Salarias</taxon>
    </lineage>
</organism>
<dbReference type="InterPro" id="IPR008906">
    <property type="entry name" value="HATC_C_dom"/>
</dbReference>